<organism evidence="1 2">
    <name type="scientific">Ralstonia phage phiRSL1</name>
    <dbReference type="NCBI Taxonomy" id="1980924"/>
    <lineage>
        <taxon>Viruses</taxon>
        <taxon>Duplodnaviria</taxon>
        <taxon>Heunggongvirae</taxon>
        <taxon>Uroviricota</taxon>
        <taxon>Caudoviricetes</taxon>
        <taxon>Mieseafarmvirus</taxon>
        <taxon>Mieseafarmvirus RSL1</taxon>
    </lineage>
</organism>
<dbReference type="KEGG" id="vg:6369739"/>
<evidence type="ECO:0000313" key="2">
    <source>
        <dbReference type="Proteomes" id="UP000001034"/>
    </source>
</evidence>
<keyword evidence="2" id="KW-1185">Reference proteome</keyword>
<dbReference type="RefSeq" id="YP_001950174.1">
    <property type="nucleotide sequence ID" value="NC_010811.2"/>
</dbReference>
<sequence>MIKRIKQWIGEWRNPYIKDLETLAVPVLLHKNRFWIVNTSHLTDTPGEVVLRLDHSNMSKVFVVPETWLPIDASVYSRELLTHAFLWQAVDKKLVAVVKPRVARRLLESLEAEIERRRLAAYNPVPCSFSDPIFVQRRRAILAARAGEGAMPCYTKKPRLSRWWHPITDRVRNVWRALLGK</sequence>
<protein>
    <submittedName>
        <fullName evidence="1">Uncharacterized protein</fullName>
    </submittedName>
</protein>
<name>B2ZYB1_9CAUD</name>
<reference evidence="1 2" key="1">
    <citation type="journal article" date="2010" name="Virology">
        <title>A jumbo phage infecting the phytopathogen Ralstonia solanacearum defines a new lineage of the Myoviridae family.</title>
        <authorList>
            <person name="Yamada T."/>
            <person name="Satoh S."/>
            <person name="Ishikawa H."/>
            <person name="Fujiwara A."/>
            <person name="Kawasaki T."/>
            <person name="Fujie M."/>
            <person name="Ogata H."/>
        </authorList>
    </citation>
    <scope>NUCLEOTIDE SEQUENCE [LARGE SCALE GENOMIC DNA]</scope>
</reference>
<dbReference type="GeneID" id="6369739"/>
<proteinExistence type="predicted"/>
<evidence type="ECO:0000313" key="1">
    <source>
        <dbReference type="EMBL" id="BAG41744.1"/>
    </source>
</evidence>
<dbReference type="Proteomes" id="UP000001034">
    <property type="component" value="Segment"/>
</dbReference>
<accession>B2ZYB1</accession>
<dbReference type="EMBL" id="AB366653">
    <property type="protein sequence ID" value="BAG41744.1"/>
    <property type="molecule type" value="Genomic_DNA"/>
</dbReference>